<gene>
    <name evidence="1" type="ORF">GCM10011383_09010</name>
</gene>
<dbReference type="EMBL" id="BMHT01000002">
    <property type="protein sequence ID" value="GGF00322.1"/>
    <property type="molecule type" value="Genomic_DNA"/>
</dbReference>
<reference evidence="2" key="1">
    <citation type="journal article" date="2019" name="Int. J. Syst. Evol. Microbiol.">
        <title>The Global Catalogue of Microorganisms (GCM) 10K type strain sequencing project: providing services to taxonomists for standard genome sequencing and annotation.</title>
        <authorList>
            <consortium name="The Broad Institute Genomics Platform"/>
            <consortium name="The Broad Institute Genome Sequencing Center for Infectious Disease"/>
            <person name="Wu L."/>
            <person name="Ma J."/>
        </authorList>
    </citation>
    <scope>NUCLEOTIDE SEQUENCE [LARGE SCALE GENOMIC DNA]</scope>
    <source>
        <strain evidence="2">CGMCC 1.15197</strain>
    </source>
</reference>
<name>A0ABQ1TQE3_9BACT</name>
<keyword evidence="2" id="KW-1185">Reference proteome</keyword>
<comment type="caution">
    <text evidence="1">The sequence shown here is derived from an EMBL/GenBank/DDBJ whole genome shotgun (WGS) entry which is preliminary data.</text>
</comment>
<organism evidence="1 2">
    <name type="scientific">Hymenobacter cavernae</name>
    <dbReference type="NCBI Taxonomy" id="2044852"/>
    <lineage>
        <taxon>Bacteria</taxon>
        <taxon>Pseudomonadati</taxon>
        <taxon>Bacteroidota</taxon>
        <taxon>Cytophagia</taxon>
        <taxon>Cytophagales</taxon>
        <taxon>Hymenobacteraceae</taxon>
        <taxon>Hymenobacter</taxon>
    </lineage>
</organism>
<evidence type="ECO:0000313" key="2">
    <source>
        <dbReference type="Proteomes" id="UP000632273"/>
    </source>
</evidence>
<dbReference type="RefSeq" id="WP_188811457.1">
    <property type="nucleotide sequence ID" value="NZ_BMHT01000002.1"/>
</dbReference>
<proteinExistence type="predicted"/>
<dbReference type="Proteomes" id="UP000632273">
    <property type="component" value="Unassembled WGS sequence"/>
</dbReference>
<sequence length="133" mass="14170">MDSTTPTPQTPLVPSVPLEVTDEQTTALLDDTVGLLNDGVPDKATQRGLAEVDRWEAVLTASERPGLAKIIQELATLREQLIAPNTQPHELAETLATLGAETNKVADEASNGYTGPLTQLGKLLIKMSNALSR</sequence>
<evidence type="ECO:0000313" key="1">
    <source>
        <dbReference type="EMBL" id="GGF00322.1"/>
    </source>
</evidence>
<evidence type="ECO:0008006" key="3">
    <source>
        <dbReference type="Google" id="ProtNLM"/>
    </source>
</evidence>
<protein>
    <recommendedName>
        <fullName evidence="3">DUF4404 family protein</fullName>
    </recommendedName>
</protein>
<accession>A0ABQ1TQE3</accession>